<reference evidence="8 9" key="1">
    <citation type="journal article" date="2018" name="PLoS Genet.">
        <title>Population sequencing reveals clonal diversity and ancestral inbreeding in the grapevine cultivar Chardonnay.</title>
        <authorList>
            <person name="Roach M.J."/>
            <person name="Johnson D.L."/>
            <person name="Bohlmann J."/>
            <person name="van Vuuren H.J."/>
            <person name="Jones S.J."/>
            <person name="Pretorius I.S."/>
            <person name="Schmidt S.A."/>
            <person name="Borneman A.R."/>
        </authorList>
    </citation>
    <scope>NUCLEOTIDE SEQUENCE [LARGE SCALE GENOMIC DNA]</scope>
    <source>
        <strain evidence="9">cv. Chardonnay</strain>
        <tissue evidence="8">Leaf</tissue>
    </source>
</reference>
<sequence length="362" mass="41874">MKSQNQNSLATTINLLGSRWNPLHLFSCFFFFAFGLTFGIILSFNLKNFSFNLQVTQSSPSPSASASAPPPSPLVSPLPASTYPTNETSKAGRRIGLREYMKPPNAMHDMDDEELLWRASMAPQIREFPFKEFPRVLIDVLHDLATLQEVQWGKFNMIEAERRLLANALLDFSNHHFVLLSESCIPLFNFSTIYSYLMNSTRNYVQTYDFPGPVGRGRYKEQMYPTITIEQWRKGSQWFAVDRNLATEIISDQTYFPIFQKHCKSSCYADEHYLPTFVGIKFWERSANRSLTWVDWSRGGAHPARFMRWDVTIESLKRLRSEGRCDYNGKSTNICFLFARKVMPSALERLLRFAPKVMHFNS</sequence>
<evidence type="ECO:0000256" key="7">
    <source>
        <dbReference type="SAM" id="Phobius"/>
    </source>
</evidence>
<evidence type="ECO:0000256" key="2">
    <source>
        <dbReference type="ARBA" id="ARBA00022676"/>
    </source>
</evidence>
<comment type="subcellular location">
    <subcellularLocation>
        <location evidence="1">Membrane</location>
        <topology evidence="1">Single-pass type II membrane protein</topology>
    </subcellularLocation>
</comment>
<dbReference type="GO" id="GO:0016757">
    <property type="term" value="F:glycosyltransferase activity"/>
    <property type="evidence" value="ECO:0007669"/>
    <property type="project" value="UniProtKB-KW"/>
</dbReference>
<feature type="transmembrane region" description="Helical" evidence="7">
    <location>
        <begin position="23"/>
        <end position="44"/>
    </location>
</feature>
<protein>
    <recommendedName>
        <fullName evidence="10">Glycosyltransferase BC10</fullName>
    </recommendedName>
</protein>
<keyword evidence="7" id="KW-1133">Transmembrane helix</keyword>
<proteinExistence type="predicted"/>
<evidence type="ECO:0000313" key="9">
    <source>
        <dbReference type="Proteomes" id="UP000288805"/>
    </source>
</evidence>
<dbReference type="InterPro" id="IPR044174">
    <property type="entry name" value="BC10-like"/>
</dbReference>
<keyword evidence="7" id="KW-0812">Transmembrane</keyword>
<feature type="region of interest" description="Disordered" evidence="6">
    <location>
        <begin position="60"/>
        <end position="89"/>
    </location>
</feature>
<organism evidence="8 9">
    <name type="scientific">Vitis vinifera</name>
    <name type="common">Grape</name>
    <dbReference type="NCBI Taxonomy" id="29760"/>
    <lineage>
        <taxon>Eukaryota</taxon>
        <taxon>Viridiplantae</taxon>
        <taxon>Streptophyta</taxon>
        <taxon>Embryophyta</taxon>
        <taxon>Tracheophyta</taxon>
        <taxon>Spermatophyta</taxon>
        <taxon>Magnoliopsida</taxon>
        <taxon>eudicotyledons</taxon>
        <taxon>Gunneridae</taxon>
        <taxon>Pentapetalae</taxon>
        <taxon>rosids</taxon>
        <taxon>Vitales</taxon>
        <taxon>Vitaceae</taxon>
        <taxon>Viteae</taxon>
        <taxon>Vitis</taxon>
    </lineage>
</organism>
<dbReference type="InterPro" id="IPR003406">
    <property type="entry name" value="Glyco_trans_14"/>
</dbReference>
<keyword evidence="2" id="KW-0328">Glycosyltransferase</keyword>
<dbReference type="EMBL" id="QGNW01000027">
    <property type="protein sequence ID" value="RVX12698.1"/>
    <property type="molecule type" value="Genomic_DNA"/>
</dbReference>
<evidence type="ECO:0000313" key="8">
    <source>
        <dbReference type="EMBL" id="RVX12698.1"/>
    </source>
</evidence>
<name>A0A438JUW4_VITVI</name>
<comment type="caution">
    <text evidence="8">The sequence shown here is derived from an EMBL/GenBank/DDBJ whole genome shotgun (WGS) entry which is preliminary data.</text>
</comment>
<evidence type="ECO:0008006" key="10">
    <source>
        <dbReference type="Google" id="ProtNLM"/>
    </source>
</evidence>
<dbReference type="PANTHER" id="PTHR31042">
    <property type="entry name" value="CORE-2/I-BRANCHING BETA-1,6-N-ACETYLGLUCOSAMINYLTRANSFERASE FAMILY PROTEIN-RELATED"/>
    <property type="match status" value="1"/>
</dbReference>
<keyword evidence="3" id="KW-0808">Transferase</keyword>
<evidence type="ECO:0000256" key="3">
    <source>
        <dbReference type="ARBA" id="ARBA00022679"/>
    </source>
</evidence>
<dbReference type="Pfam" id="PF02485">
    <property type="entry name" value="Branch"/>
    <property type="match status" value="1"/>
</dbReference>
<dbReference type="PANTHER" id="PTHR31042:SF111">
    <property type="entry name" value="CORE-2_I-BRANCHING BETA-1,6-N-ACETYLGLUCOSAMINYLTRANSFERASE FAMILY PROTEIN"/>
    <property type="match status" value="1"/>
</dbReference>
<evidence type="ECO:0000256" key="6">
    <source>
        <dbReference type="SAM" id="MobiDB-lite"/>
    </source>
</evidence>
<evidence type="ECO:0000256" key="5">
    <source>
        <dbReference type="ARBA" id="ARBA00023180"/>
    </source>
</evidence>
<dbReference type="Proteomes" id="UP000288805">
    <property type="component" value="Unassembled WGS sequence"/>
</dbReference>
<dbReference type="AlphaFoldDB" id="A0A438JUW4"/>
<dbReference type="GO" id="GO:0016020">
    <property type="term" value="C:membrane"/>
    <property type="evidence" value="ECO:0007669"/>
    <property type="project" value="UniProtKB-SubCell"/>
</dbReference>
<keyword evidence="5" id="KW-0325">Glycoprotein</keyword>
<gene>
    <name evidence="8" type="ORF">CK203_011781</name>
</gene>
<keyword evidence="4 7" id="KW-0472">Membrane</keyword>
<evidence type="ECO:0000256" key="4">
    <source>
        <dbReference type="ARBA" id="ARBA00023136"/>
    </source>
</evidence>
<evidence type="ECO:0000256" key="1">
    <source>
        <dbReference type="ARBA" id="ARBA00004606"/>
    </source>
</evidence>
<accession>A0A438JUW4</accession>